<keyword evidence="1" id="KW-0732">Signal</keyword>
<dbReference type="PANTHER" id="PTHR43019">
    <property type="entry name" value="SERINE ENDOPROTEASE DEGS"/>
    <property type="match status" value="1"/>
</dbReference>
<keyword evidence="2" id="KW-0645">Protease</keyword>
<organism evidence="2 3">
    <name type="scientific">Roseateles koreensis</name>
    <dbReference type="NCBI Taxonomy" id="2987526"/>
    <lineage>
        <taxon>Bacteria</taxon>
        <taxon>Pseudomonadati</taxon>
        <taxon>Pseudomonadota</taxon>
        <taxon>Betaproteobacteria</taxon>
        <taxon>Burkholderiales</taxon>
        <taxon>Sphaerotilaceae</taxon>
        <taxon>Roseateles</taxon>
    </lineage>
</organism>
<dbReference type="InterPro" id="IPR043504">
    <property type="entry name" value="Peptidase_S1_PA_chymotrypsin"/>
</dbReference>
<dbReference type="InterPro" id="IPR009003">
    <property type="entry name" value="Peptidase_S1_PA"/>
</dbReference>
<keyword evidence="3" id="KW-1185">Reference proteome</keyword>
<dbReference type="Pfam" id="PF13365">
    <property type="entry name" value="Trypsin_2"/>
    <property type="match status" value="1"/>
</dbReference>
<dbReference type="GO" id="GO:0006508">
    <property type="term" value="P:proteolysis"/>
    <property type="evidence" value="ECO:0007669"/>
    <property type="project" value="UniProtKB-KW"/>
</dbReference>
<feature type="chain" id="PRO_5046271855" evidence="1">
    <location>
        <begin position="23"/>
        <end position="267"/>
    </location>
</feature>
<dbReference type="Gene3D" id="2.40.10.10">
    <property type="entry name" value="Trypsin-like serine proteases"/>
    <property type="match status" value="2"/>
</dbReference>
<name>A0ABT5KUS5_9BURK</name>
<dbReference type="RefSeq" id="WP_273597298.1">
    <property type="nucleotide sequence ID" value="NZ_JAQQXS010000011.1"/>
</dbReference>
<feature type="signal peptide" evidence="1">
    <location>
        <begin position="1"/>
        <end position="22"/>
    </location>
</feature>
<protein>
    <submittedName>
        <fullName evidence="2">Serine protease</fullName>
    </submittedName>
</protein>
<evidence type="ECO:0000256" key="1">
    <source>
        <dbReference type="SAM" id="SignalP"/>
    </source>
</evidence>
<evidence type="ECO:0000313" key="2">
    <source>
        <dbReference type="EMBL" id="MDC8786185.1"/>
    </source>
</evidence>
<gene>
    <name evidence="2" type="ORF">PRZ01_13375</name>
</gene>
<sequence>MNLTRRMLVLAAAVTAVGSSYGADRAAGEGGSLPALIRNARPSVLLIGTYGETDSPRFLFRGTGFVVAPNNLAITNAHVLPDVLEDDPSPRRLIVQTASPGATSNKWTQREVQVLKIDREHDLALLKVDGPAIPVLPLANDQLAQEGASVAFMGFPIGGALGFSLVTHRGTISSIAPIALPQAGAQALNEKFIRQLRQGTFNILQLDATAYPGNSGGPVFDLNTGAVVGVINMVLIKGARETALSHPSGISYAIPVESVKRLLVRPE</sequence>
<keyword evidence="2" id="KW-0378">Hydrolase</keyword>
<dbReference type="EMBL" id="JAQQXS010000011">
    <property type="protein sequence ID" value="MDC8786185.1"/>
    <property type="molecule type" value="Genomic_DNA"/>
</dbReference>
<comment type="caution">
    <text evidence="2">The sequence shown here is derived from an EMBL/GenBank/DDBJ whole genome shotgun (WGS) entry which is preliminary data.</text>
</comment>
<dbReference type="PANTHER" id="PTHR43019:SF23">
    <property type="entry name" value="PROTEASE DO-LIKE 5, CHLOROPLASTIC"/>
    <property type="match status" value="1"/>
</dbReference>
<dbReference type="Proteomes" id="UP001219862">
    <property type="component" value="Unassembled WGS sequence"/>
</dbReference>
<dbReference type="GO" id="GO:0008233">
    <property type="term" value="F:peptidase activity"/>
    <property type="evidence" value="ECO:0007669"/>
    <property type="project" value="UniProtKB-KW"/>
</dbReference>
<dbReference type="SUPFAM" id="SSF50494">
    <property type="entry name" value="Trypsin-like serine proteases"/>
    <property type="match status" value="1"/>
</dbReference>
<reference evidence="2 3" key="1">
    <citation type="submission" date="2022-10" db="EMBL/GenBank/DDBJ databases">
        <title>paucibacter sp. hw8 Genome sequencing.</title>
        <authorList>
            <person name="Park S."/>
        </authorList>
    </citation>
    <scope>NUCLEOTIDE SEQUENCE [LARGE SCALE GENOMIC DNA]</scope>
    <source>
        <strain evidence="3">hw8</strain>
    </source>
</reference>
<proteinExistence type="predicted"/>
<evidence type="ECO:0000313" key="3">
    <source>
        <dbReference type="Proteomes" id="UP001219862"/>
    </source>
</evidence>
<accession>A0ABT5KUS5</accession>